<keyword evidence="1" id="KW-0732">Signal</keyword>
<sequence length="515" mass="55349">MIRPRFAPSALLLSLLGLTLSAPVAAHGGDDWSQWRGPNRTGAAMLAEGAELRTDAPPEGLKPVWTAELDGDLRGGWSSPVVADGRVYLAVAGRVKKEGVELPPAQYPPLTEEEEAALPAAEAEEYERNRRAESLERRRTAFTGRESITCYDAATGETLWTNDRDTPVTRFPQSSTPAAFRLTEIRPPEAAEKLLHLSGDRVLRLLSATTGETEWEITLPGEFDAEQISSSPLVTPSLNAGGDAYIQAGSLFCVELRDGSIRWDNQDVTGRDSSPAFAVVGDEAAVIVNSGGETVAVSPRDGSELFRLEETGASRSSPIVSGDRLLTYGDSRKGGLRCYDLTPGSPNDGPPELLWKYQKLSDPGATPVVAGDLVLVPGDRRLDCVSLKDGAGLWTARLDLAKPRYTSPAALVTTGANGETGGVGLYTYGRLLAFDLTGEEFRPRFDLSVGPGAVAKTEDQWREELNLPVGDAESVARFDKEVTRVGLLPCASPAIADGRIYVRLEKHLACYDLTK</sequence>
<evidence type="ECO:0000313" key="3">
    <source>
        <dbReference type="EMBL" id="NNJ27260.1"/>
    </source>
</evidence>
<dbReference type="EMBL" id="WTPX01000134">
    <property type="protein sequence ID" value="NNJ27260.1"/>
    <property type="molecule type" value="Genomic_DNA"/>
</dbReference>
<dbReference type="PANTHER" id="PTHR34512">
    <property type="entry name" value="CELL SURFACE PROTEIN"/>
    <property type="match status" value="1"/>
</dbReference>
<evidence type="ECO:0000256" key="1">
    <source>
        <dbReference type="SAM" id="SignalP"/>
    </source>
</evidence>
<dbReference type="SUPFAM" id="SSF50998">
    <property type="entry name" value="Quinoprotein alcohol dehydrogenase-like"/>
    <property type="match status" value="1"/>
</dbReference>
<evidence type="ECO:0000259" key="2">
    <source>
        <dbReference type="Pfam" id="PF13360"/>
    </source>
</evidence>
<feature type="chain" id="PRO_5046443237" description="Pyrrolo-quinoline quinone repeat domain-containing protein" evidence="1">
    <location>
        <begin position="27"/>
        <end position="515"/>
    </location>
</feature>
<dbReference type="InterPro" id="IPR002372">
    <property type="entry name" value="PQQ_rpt_dom"/>
</dbReference>
<organism evidence="3 4">
    <name type="scientific">Alienimonas chondri</name>
    <dbReference type="NCBI Taxonomy" id="2681879"/>
    <lineage>
        <taxon>Bacteria</taxon>
        <taxon>Pseudomonadati</taxon>
        <taxon>Planctomycetota</taxon>
        <taxon>Planctomycetia</taxon>
        <taxon>Planctomycetales</taxon>
        <taxon>Planctomycetaceae</taxon>
        <taxon>Alienimonas</taxon>
    </lineage>
</organism>
<reference evidence="3 4" key="1">
    <citation type="journal article" date="2020" name="Syst. Appl. Microbiol.">
        <title>Alienimonas chondri sp. nov., a novel planctomycete isolated from the biofilm of the red alga Chondrus crispus.</title>
        <authorList>
            <person name="Vitorino I."/>
            <person name="Albuquerque L."/>
            <person name="Wiegand S."/>
            <person name="Kallscheuer N."/>
            <person name="da Costa M.S."/>
            <person name="Lobo-da-Cunha A."/>
            <person name="Jogler C."/>
            <person name="Lage O.M."/>
        </authorList>
    </citation>
    <scope>NUCLEOTIDE SEQUENCE [LARGE SCALE GENOMIC DNA]</scope>
    <source>
        <strain evidence="3 4">LzC2</strain>
    </source>
</reference>
<dbReference type="Gene3D" id="2.130.10.10">
    <property type="entry name" value="YVTN repeat-like/Quinoprotein amine dehydrogenase"/>
    <property type="match status" value="1"/>
</dbReference>
<gene>
    <name evidence="3" type="ORF">LzC2_33610</name>
</gene>
<comment type="caution">
    <text evidence="3">The sequence shown here is derived from an EMBL/GenBank/DDBJ whole genome shotgun (WGS) entry which is preliminary data.</text>
</comment>
<dbReference type="InterPro" id="IPR015943">
    <property type="entry name" value="WD40/YVTN_repeat-like_dom_sf"/>
</dbReference>
<evidence type="ECO:0000313" key="4">
    <source>
        <dbReference type="Proteomes" id="UP000609651"/>
    </source>
</evidence>
<accession>A0ABX1VIC2</accession>
<dbReference type="Pfam" id="PF13360">
    <property type="entry name" value="PQQ_2"/>
    <property type="match status" value="1"/>
</dbReference>
<protein>
    <recommendedName>
        <fullName evidence="2">Pyrrolo-quinoline quinone repeat domain-containing protein</fullName>
    </recommendedName>
</protein>
<dbReference type="RefSeq" id="WP_171189120.1">
    <property type="nucleotide sequence ID" value="NZ_WTPX01000134.1"/>
</dbReference>
<feature type="domain" description="Pyrrolo-quinoline quinone repeat" evidence="2">
    <location>
        <begin position="145"/>
        <end position="395"/>
    </location>
</feature>
<dbReference type="Proteomes" id="UP000609651">
    <property type="component" value="Unassembled WGS sequence"/>
</dbReference>
<feature type="signal peptide" evidence="1">
    <location>
        <begin position="1"/>
        <end position="26"/>
    </location>
</feature>
<dbReference type="InterPro" id="IPR011047">
    <property type="entry name" value="Quinoprotein_ADH-like_sf"/>
</dbReference>
<name>A0ABX1VIC2_9PLAN</name>
<dbReference type="PANTHER" id="PTHR34512:SF30">
    <property type="entry name" value="OUTER MEMBRANE PROTEIN ASSEMBLY FACTOR BAMB"/>
    <property type="match status" value="1"/>
</dbReference>
<keyword evidence="4" id="KW-1185">Reference proteome</keyword>
<proteinExistence type="predicted"/>